<dbReference type="EC" id="4.2.1.17" evidence="2"/>
<comment type="caution">
    <text evidence="2">The sequence shown here is derived from an EMBL/GenBank/DDBJ whole genome shotgun (WGS) entry which is preliminary data.</text>
</comment>
<dbReference type="RefSeq" id="WP_169494451.1">
    <property type="nucleotide sequence ID" value="NZ_JABBGM010000008.1"/>
</dbReference>
<dbReference type="Pfam" id="PF00378">
    <property type="entry name" value="ECH_1"/>
    <property type="match status" value="2"/>
</dbReference>
<dbReference type="Gene3D" id="3.90.226.10">
    <property type="entry name" value="2-enoyl-CoA Hydratase, Chain A, domain 1"/>
    <property type="match status" value="1"/>
</dbReference>
<dbReference type="NCBIfam" id="NF006109">
    <property type="entry name" value="PRK08260.1"/>
    <property type="match status" value="1"/>
</dbReference>
<dbReference type="CDD" id="cd06558">
    <property type="entry name" value="crotonase-like"/>
    <property type="match status" value="1"/>
</dbReference>
<dbReference type="InterPro" id="IPR014748">
    <property type="entry name" value="Enoyl-CoA_hydra_C"/>
</dbReference>
<accession>A0A7Y0GAM7</accession>
<dbReference type="Proteomes" id="UP000583556">
    <property type="component" value="Unassembled WGS sequence"/>
</dbReference>
<keyword evidence="3" id="KW-1185">Reference proteome</keyword>
<dbReference type="InterPro" id="IPR051053">
    <property type="entry name" value="ECH/Chromodomain_protein"/>
</dbReference>
<dbReference type="InterPro" id="IPR001753">
    <property type="entry name" value="Enoyl-CoA_hydra/iso"/>
</dbReference>
<evidence type="ECO:0000313" key="2">
    <source>
        <dbReference type="EMBL" id="NML95240.1"/>
    </source>
</evidence>
<evidence type="ECO:0000313" key="3">
    <source>
        <dbReference type="Proteomes" id="UP000583556"/>
    </source>
</evidence>
<organism evidence="2 3">
    <name type="scientific">Novosphingobium olei</name>
    <dbReference type="NCBI Taxonomy" id="2728851"/>
    <lineage>
        <taxon>Bacteria</taxon>
        <taxon>Pseudomonadati</taxon>
        <taxon>Pseudomonadota</taxon>
        <taxon>Alphaproteobacteria</taxon>
        <taxon>Sphingomonadales</taxon>
        <taxon>Sphingomonadaceae</taxon>
        <taxon>Novosphingobium</taxon>
    </lineage>
</organism>
<name>A0A7Y0GAM7_9SPHN</name>
<keyword evidence="2" id="KW-0456">Lyase</keyword>
<dbReference type="EMBL" id="JABBGM010000008">
    <property type="protein sequence ID" value="NML95240.1"/>
    <property type="molecule type" value="Genomic_DNA"/>
</dbReference>
<dbReference type="InterPro" id="IPR029045">
    <property type="entry name" value="ClpP/crotonase-like_dom_sf"/>
</dbReference>
<dbReference type="PANTHER" id="PTHR43684">
    <property type="match status" value="1"/>
</dbReference>
<dbReference type="PANTHER" id="PTHR43684:SF4">
    <property type="entry name" value="ENOYL-COA HYDRATASE_ISOMERASE FAMILY PROTEIN (AFU_ORTHOLOGUE AFUA_1G01890)"/>
    <property type="match status" value="1"/>
</dbReference>
<comment type="similarity">
    <text evidence="1">Belongs to the enoyl-CoA hydratase/isomerase family.</text>
</comment>
<sequence>MQFSDILYAVDGPVATITLNRPDKLNAFTATMGAELAQAVGLANDDDAVRVIIMTGAGRGFCAGADISAGAGSFDTKSGEGAKNFGASRSADGDGGLGGNGGFVGALFNSKKATIAAFNGPAVGVGATMALPTDIKIASDQARFGFVFARRGLVPEAGSAWFLPRLVGTAQALRWAIEGNVFDAAEALKGGLVSEVVPHDQLLARAREIALGIAENTSAVSVALTRAMIWRFGSAELPFDLLKIDGPFALELGSGGDVKEGVASFIEKRKPAFPNKVSTDMPSGYPWW</sequence>
<evidence type="ECO:0000256" key="1">
    <source>
        <dbReference type="ARBA" id="ARBA00005254"/>
    </source>
</evidence>
<proteinExistence type="inferred from homology"/>
<protein>
    <submittedName>
        <fullName evidence="2">Enoyl-CoA hydratase</fullName>
        <ecNumber evidence="2">4.2.1.17</ecNumber>
    </submittedName>
</protein>
<reference evidence="2 3" key="1">
    <citation type="submission" date="2020-04" db="EMBL/GenBank/DDBJ databases">
        <title>Novosphingobium sp. TW-4 isolated from soil.</title>
        <authorList>
            <person name="Dahal R.H."/>
            <person name="Chaudhary D.K."/>
        </authorList>
    </citation>
    <scope>NUCLEOTIDE SEQUENCE [LARGE SCALE GENOMIC DNA]</scope>
    <source>
        <strain evidence="2 3">TW-4</strain>
    </source>
</reference>
<dbReference type="Gene3D" id="1.10.12.10">
    <property type="entry name" value="Lyase 2-enoyl-coa Hydratase, Chain A, domain 2"/>
    <property type="match status" value="1"/>
</dbReference>
<dbReference type="AlphaFoldDB" id="A0A7Y0GAM7"/>
<dbReference type="SUPFAM" id="SSF52096">
    <property type="entry name" value="ClpP/crotonase"/>
    <property type="match status" value="1"/>
</dbReference>
<gene>
    <name evidence="2" type="ORF">HHL27_16315</name>
</gene>
<dbReference type="GO" id="GO:0004300">
    <property type="term" value="F:enoyl-CoA hydratase activity"/>
    <property type="evidence" value="ECO:0007669"/>
    <property type="project" value="UniProtKB-EC"/>
</dbReference>